<proteinExistence type="predicted"/>
<dbReference type="Proteomes" id="UP000053105">
    <property type="component" value="Unassembled WGS sequence"/>
</dbReference>
<dbReference type="EMBL" id="KQ435922">
    <property type="protein sequence ID" value="KOX68401.1"/>
    <property type="molecule type" value="Genomic_DNA"/>
</dbReference>
<name>A0A0N0U305_9HYME</name>
<gene>
    <name evidence="1" type="ORF">WN51_03887</name>
</gene>
<evidence type="ECO:0000313" key="2">
    <source>
        <dbReference type="Proteomes" id="UP000053105"/>
    </source>
</evidence>
<reference evidence="1 2" key="1">
    <citation type="submission" date="2015-07" db="EMBL/GenBank/DDBJ databases">
        <title>The genome of Melipona quadrifasciata.</title>
        <authorList>
            <person name="Pan H."/>
            <person name="Kapheim K."/>
        </authorList>
    </citation>
    <scope>NUCLEOTIDE SEQUENCE [LARGE SCALE GENOMIC DNA]</scope>
    <source>
        <strain evidence="1">0111107301</strain>
        <tissue evidence="1">Whole body</tissue>
    </source>
</reference>
<keyword evidence="2" id="KW-1185">Reference proteome</keyword>
<accession>A0A0N0U305</accession>
<sequence>MSNEDMSVTGEMSFRFSYKLIATSFAYIVQDKNVKTFRLCPEE</sequence>
<organism evidence="1 2">
    <name type="scientific">Melipona quadrifasciata</name>
    <dbReference type="NCBI Taxonomy" id="166423"/>
    <lineage>
        <taxon>Eukaryota</taxon>
        <taxon>Metazoa</taxon>
        <taxon>Ecdysozoa</taxon>
        <taxon>Arthropoda</taxon>
        <taxon>Hexapoda</taxon>
        <taxon>Insecta</taxon>
        <taxon>Pterygota</taxon>
        <taxon>Neoptera</taxon>
        <taxon>Endopterygota</taxon>
        <taxon>Hymenoptera</taxon>
        <taxon>Apocrita</taxon>
        <taxon>Aculeata</taxon>
        <taxon>Apoidea</taxon>
        <taxon>Anthophila</taxon>
        <taxon>Apidae</taxon>
        <taxon>Melipona</taxon>
    </lineage>
</organism>
<evidence type="ECO:0000313" key="1">
    <source>
        <dbReference type="EMBL" id="KOX68401.1"/>
    </source>
</evidence>
<protein>
    <submittedName>
        <fullName evidence="1">Uncharacterized protein</fullName>
    </submittedName>
</protein>
<dbReference type="AlphaFoldDB" id="A0A0N0U305"/>